<evidence type="ECO:0000256" key="1">
    <source>
        <dbReference type="SAM" id="SignalP"/>
    </source>
</evidence>
<feature type="signal peptide" evidence="1">
    <location>
        <begin position="1"/>
        <end position="21"/>
    </location>
</feature>
<feature type="chain" id="PRO_5007562922" description="Lipoprotein" evidence="1">
    <location>
        <begin position="22"/>
        <end position="191"/>
    </location>
</feature>
<proteinExistence type="predicted"/>
<comment type="caution">
    <text evidence="2">The sequence shown here is derived from an EMBL/GenBank/DDBJ whole genome shotgun (WGS) entry which is preliminary data.</text>
</comment>
<organism evidence="2 3">
    <name type="scientific">Acinetobacter venetianus</name>
    <dbReference type="NCBI Taxonomy" id="52133"/>
    <lineage>
        <taxon>Bacteria</taxon>
        <taxon>Pseudomonadati</taxon>
        <taxon>Pseudomonadota</taxon>
        <taxon>Gammaproteobacteria</taxon>
        <taxon>Moraxellales</taxon>
        <taxon>Moraxellaceae</taxon>
        <taxon>Acinetobacter</taxon>
    </lineage>
</organism>
<dbReference type="RefSeq" id="WP_061525258.1">
    <property type="nucleotide sequence ID" value="NZ_JRHX01000075.1"/>
</dbReference>
<dbReference type="Proteomes" id="UP000075544">
    <property type="component" value="Unassembled WGS sequence"/>
</dbReference>
<dbReference type="PATRIC" id="fig|52133.19.peg.2600"/>
<reference evidence="2 3" key="1">
    <citation type="journal article" date="2016" name="Sci. Rep.">
        <title>Genomic and phenotypic characterization of the species Acinetobacter venetianus.</title>
        <authorList>
            <person name="Fondi M."/>
            <person name="Maida I."/>
            <person name="Perrin E."/>
            <person name="Orlandini V."/>
            <person name="La Torre L."/>
            <person name="Bosi E."/>
            <person name="Negroni A."/>
            <person name="Zanaroli G."/>
            <person name="Fava F."/>
            <person name="Decorosi F."/>
            <person name="Giovannetti L."/>
            <person name="Viti C."/>
            <person name="Vaneechoutte M."/>
            <person name="Dijkshoorn L."/>
            <person name="Fani R."/>
        </authorList>
    </citation>
    <scope>NUCLEOTIDE SEQUENCE [LARGE SCALE GENOMIC DNA]</scope>
    <source>
        <strain evidence="2 3">LUH13518</strain>
    </source>
</reference>
<gene>
    <name evidence="2" type="ORF">AVENLUH13518_02569</name>
</gene>
<sequence length="191" mass="21950">MQSIKTLSVAFTLLLTGCVGNMNPTGNMTRPNYPYYTTQQPIVVKNIRVPAGTKLVYEKYAFKKGMQERLLAEDKLTGIHLPEGKTIVWGGVPVTQISRFFNTEMRGYSVYADFNLLEPKQRTKFSQLWQSCNDDLGITVKDIRDWSFNKNNIADVESCSVNYQRYFKDDVQQKQFLDTLYSELMKVDSPS</sequence>
<dbReference type="PROSITE" id="PS51257">
    <property type="entry name" value="PROKAR_LIPOPROTEIN"/>
    <property type="match status" value="1"/>
</dbReference>
<accession>A0A150HRQ2</accession>
<evidence type="ECO:0000313" key="3">
    <source>
        <dbReference type="Proteomes" id="UP000075544"/>
    </source>
</evidence>
<dbReference type="EMBL" id="JRHX01000075">
    <property type="protein sequence ID" value="KXZ69349.1"/>
    <property type="molecule type" value="Genomic_DNA"/>
</dbReference>
<name>A0A150HRQ2_9GAMM</name>
<keyword evidence="1" id="KW-0732">Signal</keyword>
<evidence type="ECO:0000313" key="2">
    <source>
        <dbReference type="EMBL" id="KXZ69349.1"/>
    </source>
</evidence>
<dbReference type="AlphaFoldDB" id="A0A150HRQ2"/>
<protein>
    <recommendedName>
        <fullName evidence="4">Lipoprotein</fullName>
    </recommendedName>
</protein>
<evidence type="ECO:0008006" key="4">
    <source>
        <dbReference type="Google" id="ProtNLM"/>
    </source>
</evidence>